<keyword evidence="2" id="KW-1185">Reference proteome</keyword>
<name>A0ACB6QVI4_9PLEO</name>
<gene>
    <name evidence="1" type="ORF">BDR25DRAFT_368996</name>
</gene>
<organism evidence="1 2">
    <name type="scientific">Lindgomyces ingoldianus</name>
    <dbReference type="NCBI Taxonomy" id="673940"/>
    <lineage>
        <taxon>Eukaryota</taxon>
        <taxon>Fungi</taxon>
        <taxon>Dikarya</taxon>
        <taxon>Ascomycota</taxon>
        <taxon>Pezizomycotina</taxon>
        <taxon>Dothideomycetes</taxon>
        <taxon>Pleosporomycetidae</taxon>
        <taxon>Pleosporales</taxon>
        <taxon>Lindgomycetaceae</taxon>
        <taxon>Lindgomyces</taxon>
    </lineage>
</organism>
<protein>
    <submittedName>
        <fullName evidence="1">Uncharacterized protein</fullName>
    </submittedName>
</protein>
<sequence>MNCRVPRVIRQCCQDMLQQQWARQLPIIQAQSPARVATVGLESAVNEVAARDGARLVVIDFAAGGGGPTPISERLINAERKANGDAPLEFLMCDLYPNFPAWNELCKKSDNLGFIPESVDAASPPPRALSVNTKRRISWTDQQPEGKSDTRIFRLFNLSFHHFDDETAKNILHSTLRSAEGIAIIELQDRRIGCLAMMVFNFFLSLLMTCSWFPPFCPNRQQRRQNRIQNLLTYTFILPFILCWDGVASCLRTREFEEVMELIGEHCDIAGWTFSWRRQMHTAPFGYVSWITGVKKQRRLDSMQDSRKSSMKVTSALSGSGSGSGSASMTGESSLSGSSSRFVSAPPSAFGFADAM</sequence>
<reference evidence="1" key="1">
    <citation type="journal article" date="2020" name="Stud. Mycol.">
        <title>101 Dothideomycetes genomes: a test case for predicting lifestyles and emergence of pathogens.</title>
        <authorList>
            <person name="Haridas S."/>
            <person name="Albert R."/>
            <person name="Binder M."/>
            <person name="Bloem J."/>
            <person name="Labutti K."/>
            <person name="Salamov A."/>
            <person name="Andreopoulos B."/>
            <person name="Baker S."/>
            <person name="Barry K."/>
            <person name="Bills G."/>
            <person name="Bluhm B."/>
            <person name="Cannon C."/>
            <person name="Castanera R."/>
            <person name="Culley D."/>
            <person name="Daum C."/>
            <person name="Ezra D."/>
            <person name="Gonzalez J."/>
            <person name="Henrissat B."/>
            <person name="Kuo A."/>
            <person name="Liang C."/>
            <person name="Lipzen A."/>
            <person name="Lutzoni F."/>
            <person name="Magnuson J."/>
            <person name="Mondo S."/>
            <person name="Nolan M."/>
            <person name="Ohm R."/>
            <person name="Pangilinan J."/>
            <person name="Park H.-J."/>
            <person name="Ramirez L."/>
            <person name="Alfaro M."/>
            <person name="Sun H."/>
            <person name="Tritt A."/>
            <person name="Yoshinaga Y."/>
            <person name="Zwiers L.-H."/>
            <person name="Turgeon B."/>
            <person name="Goodwin S."/>
            <person name="Spatafora J."/>
            <person name="Crous P."/>
            <person name="Grigoriev I."/>
        </authorList>
    </citation>
    <scope>NUCLEOTIDE SEQUENCE</scope>
    <source>
        <strain evidence="1">ATCC 200398</strain>
    </source>
</reference>
<dbReference type="Proteomes" id="UP000799755">
    <property type="component" value="Unassembled WGS sequence"/>
</dbReference>
<dbReference type="EMBL" id="MU003507">
    <property type="protein sequence ID" value="KAF2470588.1"/>
    <property type="molecule type" value="Genomic_DNA"/>
</dbReference>
<comment type="caution">
    <text evidence="1">The sequence shown here is derived from an EMBL/GenBank/DDBJ whole genome shotgun (WGS) entry which is preliminary data.</text>
</comment>
<proteinExistence type="predicted"/>
<accession>A0ACB6QVI4</accession>
<evidence type="ECO:0000313" key="1">
    <source>
        <dbReference type="EMBL" id="KAF2470588.1"/>
    </source>
</evidence>
<evidence type="ECO:0000313" key="2">
    <source>
        <dbReference type="Proteomes" id="UP000799755"/>
    </source>
</evidence>